<dbReference type="InterPro" id="IPR037108">
    <property type="entry name" value="TM1727-like_C_sf"/>
</dbReference>
<dbReference type="PANTHER" id="PTHR40459">
    <property type="entry name" value="CONSERVED HYPOTHETICAL ALANINE AND LEUCINE RICH PROTEIN"/>
    <property type="match status" value="1"/>
</dbReference>
<name>A0ABY5YQ60_9MICC</name>
<feature type="domain" description="Putative oxidoreductase/dehydrogenase Rossmann-like" evidence="1">
    <location>
        <begin position="12"/>
        <end position="134"/>
    </location>
</feature>
<sequence length="307" mass="31283">MNTAESASVEERRRRGRLGVGVIGAGRVGAVLGAALRAAEHAVVGVSAVSDASRERAENLLPGVPILEIPDIVERSELVLLAVPDDALEPLVSGLAKTGAWQAGQLVAHTSGRFGTEVLAPARAAGAIPLALHPAMTFTGMSLDLTRLADCSFGISAPAAVLPIAQALVVEMGAEPVVIDEADRVLYHAALAHASNHLVTLASQSTQLLAGLGVEHPDRLLGPLMRASLENALASGEGALTGPVARGDVGTVSAHTRVLAEAGTEDLRAAYAALSAATASRAVDRGLLTPQQGDAILAALRPDPENP</sequence>
<dbReference type="RefSeq" id="WP_260652458.1">
    <property type="nucleotide sequence ID" value="NZ_CP104275.1"/>
</dbReference>
<reference evidence="3" key="1">
    <citation type="submission" date="2022-09" db="EMBL/GenBank/DDBJ databases">
        <title>Novel species in genus Arthrobacter.</title>
        <authorList>
            <person name="Liu Y."/>
        </authorList>
    </citation>
    <scope>NUCLEOTIDE SEQUENCE</scope>
    <source>
        <strain evidence="3">Zg-Y815</strain>
    </source>
</reference>
<dbReference type="Pfam" id="PF10727">
    <property type="entry name" value="Rossmann-like"/>
    <property type="match status" value="1"/>
</dbReference>
<organism evidence="3 4">
    <name type="scientific">Arthrobacter zhaoxinii</name>
    <dbReference type="NCBI Taxonomy" id="2964616"/>
    <lineage>
        <taxon>Bacteria</taxon>
        <taxon>Bacillati</taxon>
        <taxon>Actinomycetota</taxon>
        <taxon>Actinomycetes</taxon>
        <taxon>Micrococcales</taxon>
        <taxon>Micrococcaceae</taxon>
        <taxon>Arthrobacter</taxon>
    </lineage>
</organism>
<evidence type="ECO:0000259" key="2">
    <source>
        <dbReference type="Pfam" id="PF10728"/>
    </source>
</evidence>
<dbReference type="Pfam" id="PF10728">
    <property type="entry name" value="DUF2520"/>
    <property type="match status" value="1"/>
</dbReference>
<accession>A0ABY5YQ60</accession>
<dbReference type="InterPro" id="IPR019665">
    <property type="entry name" value="OxRdtase/DH_put_Rossmann_dom"/>
</dbReference>
<evidence type="ECO:0000313" key="4">
    <source>
        <dbReference type="Proteomes" id="UP001059859"/>
    </source>
</evidence>
<keyword evidence="4" id="KW-1185">Reference proteome</keyword>
<dbReference type="Gene3D" id="3.40.50.720">
    <property type="entry name" value="NAD(P)-binding Rossmann-like Domain"/>
    <property type="match status" value="1"/>
</dbReference>
<dbReference type="EMBL" id="CP104275">
    <property type="protein sequence ID" value="UWX97226.1"/>
    <property type="molecule type" value="Genomic_DNA"/>
</dbReference>
<dbReference type="InterPro" id="IPR018931">
    <property type="entry name" value="DUF2520"/>
</dbReference>
<dbReference type="Gene3D" id="1.10.1040.20">
    <property type="entry name" value="ProC-like, C-terminal domain"/>
    <property type="match status" value="1"/>
</dbReference>
<evidence type="ECO:0000313" key="3">
    <source>
        <dbReference type="EMBL" id="UWX97226.1"/>
    </source>
</evidence>
<evidence type="ECO:0000259" key="1">
    <source>
        <dbReference type="Pfam" id="PF10727"/>
    </source>
</evidence>
<dbReference type="InterPro" id="IPR008927">
    <property type="entry name" value="6-PGluconate_DH-like_C_sf"/>
</dbReference>
<dbReference type="InterPro" id="IPR036291">
    <property type="entry name" value="NAD(P)-bd_dom_sf"/>
</dbReference>
<dbReference type="SUPFAM" id="SSF48179">
    <property type="entry name" value="6-phosphogluconate dehydrogenase C-terminal domain-like"/>
    <property type="match status" value="1"/>
</dbReference>
<proteinExistence type="predicted"/>
<protein>
    <submittedName>
        <fullName evidence="3">DUF2520 domain-containing protein</fullName>
    </submittedName>
</protein>
<dbReference type="PANTHER" id="PTHR40459:SF1">
    <property type="entry name" value="CONSERVED HYPOTHETICAL ALANINE AND LEUCINE RICH PROTEIN"/>
    <property type="match status" value="1"/>
</dbReference>
<feature type="domain" description="DUF2520" evidence="2">
    <location>
        <begin position="151"/>
        <end position="277"/>
    </location>
</feature>
<dbReference type="SUPFAM" id="SSF51735">
    <property type="entry name" value="NAD(P)-binding Rossmann-fold domains"/>
    <property type="match status" value="1"/>
</dbReference>
<dbReference type="Proteomes" id="UP001059859">
    <property type="component" value="Chromosome"/>
</dbReference>
<gene>
    <name evidence="3" type="ORF">N2K95_00485</name>
</gene>